<accession>A0A812Y9C3</accession>
<reference evidence="1" key="1">
    <citation type="submission" date="2021-02" db="EMBL/GenBank/DDBJ databases">
        <authorList>
            <person name="Dougan E. K."/>
            <person name="Rhodes N."/>
            <person name="Thang M."/>
            <person name="Chan C."/>
        </authorList>
    </citation>
    <scope>NUCLEOTIDE SEQUENCE</scope>
</reference>
<name>A0A812Y9C3_SYMPI</name>
<dbReference type="EMBL" id="CAJNIZ010047651">
    <property type="protein sequence ID" value="CAE7772752.1"/>
    <property type="molecule type" value="Genomic_DNA"/>
</dbReference>
<proteinExistence type="predicted"/>
<organism evidence="1 2">
    <name type="scientific">Symbiodinium pilosum</name>
    <name type="common">Dinoflagellate</name>
    <dbReference type="NCBI Taxonomy" id="2952"/>
    <lineage>
        <taxon>Eukaryota</taxon>
        <taxon>Sar</taxon>
        <taxon>Alveolata</taxon>
        <taxon>Dinophyceae</taxon>
        <taxon>Suessiales</taxon>
        <taxon>Symbiodiniaceae</taxon>
        <taxon>Symbiodinium</taxon>
    </lineage>
</organism>
<gene>
    <name evidence="1" type="ORF">SPIL2461_LOCUS22794</name>
</gene>
<evidence type="ECO:0000313" key="2">
    <source>
        <dbReference type="Proteomes" id="UP000649617"/>
    </source>
</evidence>
<evidence type="ECO:0000313" key="1">
    <source>
        <dbReference type="EMBL" id="CAE7772752.1"/>
    </source>
</evidence>
<dbReference type="AlphaFoldDB" id="A0A812Y9C3"/>
<comment type="caution">
    <text evidence="1">The sequence shown here is derived from an EMBL/GenBank/DDBJ whole genome shotgun (WGS) entry which is preliminary data.</text>
</comment>
<keyword evidence="2" id="KW-1185">Reference proteome</keyword>
<dbReference type="OrthoDB" id="417245at2759"/>
<sequence length="85" mass="9794">MPSALPANLHLDNFNKYLWPHRFMSVSLFLDDYEDGGTVFPLLLNTFGQSVGTNRVASEHHEIEAWQRALNAERTQQVTDDREAY</sequence>
<dbReference type="Proteomes" id="UP000649617">
    <property type="component" value="Unassembled WGS sequence"/>
</dbReference>
<protein>
    <submittedName>
        <fullName evidence="1">Uncharacterized protein</fullName>
    </submittedName>
</protein>
<feature type="non-terminal residue" evidence="1">
    <location>
        <position position="85"/>
    </location>
</feature>